<protein>
    <recommendedName>
        <fullName evidence="2">histidine kinase</fullName>
        <ecNumber evidence="2">2.7.13.3</ecNumber>
    </recommendedName>
</protein>
<keyword evidence="6" id="KW-0902">Two-component regulatory system</keyword>
<evidence type="ECO:0000313" key="12">
    <source>
        <dbReference type="Proteomes" id="UP000295781"/>
    </source>
</evidence>
<name>A0A4P2PU79_SORCE</name>
<proteinExistence type="predicted"/>
<dbReference type="InterPro" id="IPR003594">
    <property type="entry name" value="HATPase_dom"/>
</dbReference>
<evidence type="ECO:0000256" key="9">
    <source>
        <dbReference type="SAM" id="Phobius"/>
    </source>
</evidence>
<keyword evidence="9" id="KW-1133">Transmembrane helix</keyword>
<dbReference type="InterPro" id="IPR050736">
    <property type="entry name" value="Sensor_HK_Regulatory"/>
</dbReference>
<dbReference type="OrthoDB" id="9813151at2"/>
<evidence type="ECO:0000256" key="8">
    <source>
        <dbReference type="SAM" id="MobiDB-lite"/>
    </source>
</evidence>
<reference evidence="11 12" key="1">
    <citation type="submission" date="2015-09" db="EMBL/GenBank/DDBJ databases">
        <title>Sorangium comparison.</title>
        <authorList>
            <person name="Zaburannyi N."/>
            <person name="Bunk B."/>
            <person name="Overmann J."/>
            <person name="Mueller R."/>
        </authorList>
    </citation>
    <scope>NUCLEOTIDE SEQUENCE [LARGE SCALE GENOMIC DNA]</scope>
    <source>
        <strain evidence="11 12">So ceGT47</strain>
    </source>
</reference>
<dbReference type="RefSeq" id="WP_129345077.1">
    <property type="nucleotide sequence ID" value="NZ_CP012670.1"/>
</dbReference>
<dbReference type="Pfam" id="PF00512">
    <property type="entry name" value="HisKA"/>
    <property type="match status" value="1"/>
</dbReference>
<accession>A0A4P2PU79</accession>
<keyword evidence="4" id="KW-0808">Transferase</keyword>
<feature type="domain" description="Histidine kinase" evidence="10">
    <location>
        <begin position="303"/>
        <end position="537"/>
    </location>
</feature>
<evidence type="ECO:0000256" key="6">
    <source>
        <dbReference type="ARBA" id="ARBA00023012"/>
    </source>
</evidence>
<dbReference type="InterPro" id="IPR003661">
    <property type="entry name" value="HisK_dim/P_dom"/>
</dbReference>
<dbReference type="Pfam" id="PF02518">
    <property type="entry name" value="HATPase_c"/>
    <property type="match status" value="1"/>
</dbReference>
<dbReference type="CDD" id="cd00082">
    <property type="entry name" value="HisKA"/>
    <property type="match status" value="1"/>
</dbReference>
<dbReference type="PANTHER" id="PTHR43711:SF1">
    <property type="entry name" value="HISTIDINE KINASE 1"/>
    <property type="match status" value="1"/>
</dbReference>
<evidence type="ECO:0000256" key="2">
    <source>
        <dbReference type="ARBA" id="ARBA00012438"/>
    </source>
</evidence>
<keyword evidence="9" id="KW-0812">Transmembrane</keyword>
<dbReference type="FunFam" id="3.30.565.10:FF:000006">
    <property type="entry name" value="Sensor histidine kinase WalK"/>
    <property type="match status" value="1"/>
</dbReference>
<dbReference type="Gene3D" id="1.10.287.130">
    <property type="match status" value="1"/>
</dbReference>
<dbReference type="PRINTS" id="PR00344">
    <property type="entry name" value="BCTRLSENSOR"/>
</dbReference>
<keyword evidence="3" id="KW-0597">Phosphoprotein</keyword>
<comment type="catalytic activity">
    <reaction evidence="1">
        <text>ATP + protein L-histidine = ADP + protein N-phospho-L-histidine.</text>
        <dbReference type="EC" id="2.7.13.3"/>
    </reaction>
</comment>
<dbReference type="EC" id="2.7.13.3" evidence="2"/>
<keyword evidence="5 11" id="KW-0418">Kinase</keyword>
<dbReference type="AlphaFoldDB" id="A0A4P2PU79"/>
<dbReference type="SMART" id="SM00388">
    <property type="entry name" value="HisKA"/>
    <property type="match status" value="1"/>
</dbReference>
<gene>
    <name evidence="11" type="primary">resE</name>
    <name evidence="11" type="ORF">SOCEGT47_005830</name>
</gene>
<evidence type="ECO:0000259" key="10">
    <source>
        <dbReference type="PROSITE" id="PS50109"/>
    </source>
</evidence>
<feature type="compositionally biased region" description="Low complexity" evidence="8">
    <location>
        <begin position="556"/>
        <end position="570"/>
    </location>
</feature>
<dbReference type="InterPro" id="IPR036097">
    <property type="entry name" value="HisK_dim/P_sf"/>
</dbReference>
<dbReference type="Gene3D" id="3.30.565.10">
    <property type="entry name" value="Histidine kinase-like ATPase, C-terminal domain"/>
    <property type="match status" value="1"/>
</dbReference>
<dbReference type="EMBL" id="CP012670">
    <property type="protein sequence ID" value="AUX20120.1"/>
    <property type="molecule type" value="Genomic_DNA"/>
</dbReference>
<feature type="transmembrane region" description="Helical" evidence="9">
    <location>
        <begin position="15"/>
        <end position="34"/>
    </location>
</feature>
<evidence type="ECO:0000256" key="1">
    <source>
        <dbReference type="ARBA" id="ARBA00000085"/>
    </source>
</evidence>
<evidence type="ECO:0000256" key="7">
    <source>
        <dbReference type="ARBA" id="ARBA00023136"/>
    </source>
</evidence>
<dbReference type="InterPro" id="IPR036890">
    <property type="entry name" value="HATPase_C_sf"/>
</dbReference>
<dbReference type="GO" id="GO:0000155">
    <property type="term" value="F:phosphorelay sensor kinase activity"/>
    <property type="evidence" value="ECO:0007669"/>
    <property type="project" value="InterPro"/>
</dbReference>
<dbReference type="SUPFAM" id="SSF55874">
    <property type="entry name" value="ATPase domain of HSP90 chaperone/DNA topoisomerase II/histidine kinase"/>
    <property type="match status" value="1"/>
</dbReference>
<feature type="region of interest" description="Disordered" evidence="8">
    <location>
        <begin position="532"/>
        <end position="570"/>
    </location>
</feature>
<dbReference type="PANTHER" id="PTHR43711">
    <property type="entry name" value="TWO-COMPONENT HISTIDINE KINASE"/>
    <property type="match status" value="1"/>
</dbReference>
<dbReference type="CDD" id="cd00075">
    <property type="entry name" value="HATPase"/>
    <property type="match status" value="1"/>
</dbReference>
<dbReference type="Proteomes" id="UP000295781">
    <property type="component" value="Chromosome"/>
</dbReference>
<keyword evidence="7 9" id="KW-0472">Membrane</keyword>
<dbReference type="FunFam" id="1.10.287.130:FF:000001">
    <property type="entry name" value="Two-component sensor histidine kinase"/>
    <property type="match status" value="1"/>
</dbReference>
<evidence type="ECO:0000313" key="11">
    <source>
        <dbReference type="EMBL" id="AUX20120.1"/>
    </source>
</evidence>
<organism evidence="11 12">
    <name type="scientific">Sorangium cellulosum</name>
    <name type="common">Polyangium cellulosum</name>
    <dbReference type="NCBI Taxonomy" id="56"/>
    <lineage>
        <taxon>Bacteria</taxon>
        <taxon>Pseudomonadati</taxon>
        <taxon>Myxococcota</taxon>
        <taxon>Polyangia</taxon>
        <taxon>Polyangiales</taxon>
        <taxon>Polyangiaceae</taxon>
        <taxon>Sorangium</taxon>
    </lineage>
</organism>
<dbReference type="InterPro" id="IPR005467">
    <property type="entry name" value="His_kinase_dom"/>
</dbReference>
<sequence>MDLLPSAGQRHRVPYFALVPAIVVAVLVLGGIALRTTLQIEKARQQTVFDATLTLADERVDRLDKLIIAQDNVVAAHVDVANLSVIARRWLPTAARETPTVRAILVLDMDHGAHDVLAFASRGASGREDDAFRKLLLARLLPQMNFAGDTAELRHLHHVIDQQSLLVSYWQREHQGRKFLVVAWHEVPRLVHEVMPRLFRDLDRDKSRMNVIDEEGRIVFGPPIIGGEFTVGRPFPTTLYNWRLQMALTTAEELGQKVERQRLMEILMVGFSAVVALAGLAIVVLASVNERRLAALKSDFVANVSHELKTPLSLVRMFGELLLGDRVPNDEKRRQYLQIIVSESERLTALIENVLDFARVERGKAAYEFARGSVADVVTRAVDMYRYRAEREQVTVELTIAEGLPEALIDARALELAIVNLLDNALKYAKDGGRVEVAVEAEGGGGGRLFALSRAAARVAIRVSDRGPGIEPAEQKHIFERFVRGRRASERQVRGSGIGLALVKHIAESHGGAARVESPLTEDGRGSAFIVSLPALPPDRDAPELAPPAGAQPDPASAGAERAQAEGGAT</sequence>
<dbReference type="SMART" id="SM00387">
    <property type="entry name" value="HATPase_c"/>
    <property type="match status" value="1"/>
</dbReference>
<dbReference type="PROSITE" id="PS50109">
    <property type="entry name" value="HIS_KIN"/>
    <property type="match status" value="1"/>
</dbReference>
<dbReference type="InterPro" id="IPR004358">
    <property type="entry name" value="Sig_transdc_His_kin-like_C"/>
</dbReference>
<evidence type="ECO:0000256" key="3">
    <source>
        <dbReference type="ARBA" id="ARBA00022553"/>
    </source>
</evidence>
<feature type="transmembrane region" description="Helical" evidence="9">
    <location>
        <begin position="266"/>
        <end position="288"/>
    </location>
</feature>
<evidence type="ECO:0000256" key="5">
    <source>
        <dbReference type="ARBA" id="ARBA00022777"/>
    </source>
</evidence>
<dbReference type="SUPFAM" id="SSF47384">
    <property type="entry name" value="Homodimeric domain of signal transducing histidine kinase"/>
    <property type="match status" value="1"/>
</dbReference>
<evidence type="ECO:0000256" key="4">
    <source>
        <dbReference type="ARBA" id="ARBA00022679"/>
    </source>
</evidence>